<dbReference type="CDD" id="cd03219">
    <property type="entry name" value="ABC_Mj1267_LivG_branched"/>
    <property type="match status" value="1"/>
</dbReference>
<evidence type="ECO:0000256" key="2">
    <source>
        <dbReference type="ARBA" id="ARBA00022741"/>
    </source>
</evidence>
<dbReference type="InterPro" id="IPR003439">
    <property type="entry name" value="ABC_transporter-like_ATP-bd"/>
</dbReference>
<dbReference type="InterPro" id="IPR032823">
    <property type="entry name" value="BCA_ABC_TP_C"/>
</dbReference>
<dbReference type="InterPro" id="IPR051120">
    <property type="entry name" value="ABC_AA/LPS_Transport"/>
</dbReference>
<keyword evidence="3 5" id="KW-0067">ATP-binding</keyword>
<dbReference type="SUPFAM" id="SSF52540">
    <property type="entry name" value="P-loop containing nucleoside triphosphate hydrolases"/>
    <property type="match status" value="1"/>
</dbReference>
<dbReference type="GO" id="GO:0016887">
    <property type="term" value="F:ATP hydrolysis activity"/>
    <property type="evidence" value="ECO:0007669"/>
    <property type="project" value="InterPro"/>
</dbReference>
<dbReference type="EMBL" id="APGJ01000001">
    <property type="protein sequence ID" value="EYD73631.1"/>
    <property type="molecule type" value="Genomic_DNA"/>
</dbReference>
<dbReference type="PATRIC" id="fig|1122180.6.peg.189"/>
<keyword evidence="6" id="KW-1185">Reference proteome</keyword>
<evidence type="ECO:0000313" key="5">
    <source>
        <dbReference type="EMBL" id="EYD73631.1"/>
    </source>
</evidence>
<dbReference type="PROSITE" id="PS50893">
    <property type="entry name" value="ABC_TRANSPORTER_2"/>
    <property type="match status" value="1"/>
</dbReference>
<gene>
    <name evidence="5" type="ORF">Lokhon_00184</name>
</gene>
<evidence type="ECO:0000256" key="1">
    <source>
        <dbReference type="ARBA" id="ARBA00022448"/>
    </source>
</evidence>
<accession>A0A017HH09</accession>
<dbReference type="GO" id="GO:0005524">
    <property type="term" value="F:ATP binding"/>
    <property type="evidence" value="ECO:0007669"/>
    <property type="project" value="UniProtKB-KW"/>
</dbReference>
<feature type="domain" description="ABC transporter" evidence="4">
    <location>
        <begin position="5"/>
        <end position="246"/>
    </location>
</feature>
<dbReference type="Pfam" id="PF00005">
    <property type="entry name" value="ABC_tran"/>
    <property type="match status" value="1"/>
</dbReference>
<dbReference type="InterPro" id="IPR027417">
    <property type="entry name" value="P-loop_NTPase"/>
</dbReference>
<protein>
    <submittedName>
        <fullName evidence="5">Branched-chain amino acid transport ATP-binding protein LivG</fullName>
    </submittedName>
</protein>
<dbReference type="Proteomes" id="UP000025047">
    <property type="component" value="Unassembled WGS sequence"/>
</dbReference>
<evidence type="ECO:0000313" key="6">
    <source>
        <dbReference type="Proteomes" id="UP000025047"/>
    </source>
</evidence>
<reference evidence="5 6" key="1">
    <citation type="submission" date="2013-03" db="EMBL/GenBank/DDBJ databases">
        <authorList>
            <person name="Fiebig A."/>
            <person name="Goeker M."/>
            <person name="Klenk H.-P.P."/>
        </authorList>
    </citation>
    <scope>NUCLEOTIDE SEQUENCE [LARGE SCALE GENOMIC DNA]</scope>
    <source>
        <strain evidence="5 6">DSM 17492</strain>
    </source>
</reference>
<dbReference type="HOGENOM" id="CLU_000604_1_2_5"/>
<dbReference type="Gene3D" id="3.40.50.300">
    <property type="entry name" value="P-loop containing nucleotide triphosphate hydrolases"/>
    <property type="match status" value="1"/>
</dbReference>
<keyword evidence="1" id="KW-0813">Transport</keyword>
<dbReference type="PANTHER" id="PTHR45772">
    <property type="entry name" value="CONSERVED COMPONENT OF ABC TRANSPORTER FOR NATURAL AMINO ACIDS-RELATED"/>
    <property type="match status" value="1"/>
</dbReference>
<dbReference type="InterPro" id="IPR003593">
    <property type="entry name" value="AAA+_ATPase"/>
</dbReference>
<dbReference type="STRING" id="1122180.Lokhon_00184"/>
<comment type="caution">
    <text evidence="5">The sequence shown here is derived from an EMBL/GenBank/DDBJ whole genome shotgun (WGS) entry which is preliminary data.</text>
</comment>
<dbReference type="AlphaFoldDB" id="A0A017HH09"/>
<name>A0A017HH09_9RHOB</name>
<dbReference type="SMART" id="SM00382">
    <property type="entry name" value="AAA"/>
    <property type="match status" value="1"/>
</dbReference>
<dbReference type="Pfam" id="PF12399">
    <property type="entry name" value="BCA_ABC_TP_C"/>
    <property type="match status" value="1"/>
</dbReference>
<evidence type="ECO:0000256" key="3">
    <source>
        <dbReference type="ARBA" id="ARBA00022840"/>
    </source>
</evidence>
<keyword evidence="2" id="KW-0547">Nucleotide-binding</keyword>
<dbReference type="RefSeq" id="WP_017929957.1">
    <property type="nucleotide sequence ID" value="NZ_KB823007.1"/>
</dbReference>
<dbReference type="FunFam" id="3.40.50.300:FF:000421">
    <property type="entry name" value="Branched-chain amino acid ABC transporter ATP-binding protein"/>
    <property type="match status" value="1"/>
</dbReference>
<evidence type="ECO:0000259" key="4">
    <source>
        <dbReference type="PROSITE" id="PS50893"/>
    </source>
</evidence>
<dbReference type="eggNOG" id="COG0411">
    <property type="taxonomic scope" value="Bacteria"/>
</dbReference>
<proteinExistence type="predicted"/>
<organism evidence="5 6">
    <name type="scientific">Limimaricola hongkongensis DSM 17492</name>
    <dbReference type="NCBI Taxonomy" id="1122180"/>
    <lineage>
        <taxon>Bacteria</taxon>
        <taxon>Pseudomonadati</taxon>
        <taxon>Pseudomonadota</taxon>
        <taxon>Alphaproteobacteria</taxon>
        <taxon>Rhodobacterales</taxon>
        <taxon>Paracoccaceae</taxon>
        <taxon>Limimaricola</taxon>
    </lineage>
</organism>
<dbReference type="PANTHER" id="PTHR45772:SF3">
    <property type="entry name" value="ABC TRANSPORTER ATP-BINDING PROTEIN"/>
    <property type="match status" value="1"/>
</dbReference>
<sequence>MDAVLKAEGLTKEFKGFVAVNKVDLTVERGSIHALIGPNGAGKTTCFNLLTKFLQPTRGTITYDGRDITRMAPADIARLGMVRSFQISAVFPDLSVLQNVRVALQRKRGDSYDFWRSERGLTQFDDEARAHIDAVGLSEFTDTRAGELSYGRKRALEIATTLALDPAMLLLDEPMAGMGQEDVERTSALIKRIAANRTILMVEHNLKVVADLSDKITVLARGEILAEGDYDTVSKSPDVIDAYIGAGHD</sequence>
<dbReference type="GO" id="GO:0005886">
    <property type="term" value="C:plasma membrane"/>
    <property type="evidence" value="ECO:0007669"/>
    <property type="project" value="TreeGrafter"/>
</dbReference>